<dbReference type="AlphaFoldDB" id="A0A949TYG1"/>
<dbReference type="Pfam" id="PF24517">
    <property type="entry name" value="CBM96"/>
    <property type="match status" value="1"/>
</dbReference>
<accession>A0A949TYG1</accession>
<evidence type="ECO:0000313" key="7">
    <source>
        <dbReference type="Proteomes" id="UP000694308"/>
    </source>
</evidence>
<evidence type="ECO:0000256" key="1">
    <source>
        <dbReference type="ARBA" id="ARBA00004613"/>
    </source>
</evidence>
<evidence type="ECO:0000259" key="5">
    <source>
        <dbReference type="Pfam" id="PF24517"/>
    </source>
</evidence>
<gene>
    <name evidence="6" type="ORF">I6U48_07820</name>
</gene>
<dbReference type="Proteomes" id="UP000694308">
    <property type="component" value="Unassembled WGS sequence"/>
</dbReference>
<evidence type="ECO:0000313" key="6">
    <source>
        <dbReference type="EMBL" id="MBV7272819.1"/>
    </source>
</evidence>
<keyword evidence="7" id="KW-1185">Reference proteome</keyword>
<sequence>MSFVQVKPTDDAYISKLNANVNFGSADVLFTGRFVQPNDSYRSLLKFNLTNAIPPGSSILNAYLKLFVYRKDSPDLVLSPQTVNVFTNQTDFFQNTVTWNNAPLIDPTIYSVDVTDADINNFISIDITNLVVDWINEVKPNNGITLVGIENIIDTIIGYLSEEWMGPTQRPFLNIEYDIVSPTGTTGATGATGATGDTGATGATGDTGATGATGDTGATGADLA</sequence>
<comment type="caution">
    <text evidence="6">The sequence shown here is derived from an EMBL/GenBank/DDBJ whole genome shotgun (WGS) entry which is preliminary data.</text>
</comment>
<evidence type="ECO:0000256" key="2">
    <source>
        <dbReference type="ARBA" id="ARBA00022525"/>
    </source>
</evidence>
<feature type="domain" description="Carbohydrate-binding module family 96" evidence="5">
    <location>
        <begin position="3"/>
        <end position="146"/>
    </location>
</feature>
<dbReference type="NCBIfam" id="NF033679">
    <property type="entry name" value="DNRLRE_dom"/>
    <property type="match status" value="1"/>
</dbReference>
<dbReference type="InterPro" id="IPR055372">
    <property type="entry name" value="CBM96"/>
</dbReference>
<keyword evidence="3" id="KW-0732">Signal</keyword>
<reference evidence="6" key="1">
    <citation type="submission" date="2020-12" db="EMBL/GenBank/DDBJ databases">
        <title>Clostridium thailandense sp. nov., a novel acetogenic bacterium isolated from peat land soil in Thailand.</title>
        <authorList>
            <person name="Chaikitkaew S."/>
            <person name="Birkeland N.K."/>
        </authorList>
    </citation>
    <scope>NUCLEOTIDE SEQUENCE</scope>
    <source>
        <strain evidence="6">PL3</strain>
    </source>
</reference>
<evidence type="ECO:0000256" key="3">
    <source>
        <dbReference type="ARBA" id="ARBA00022729"/>
    </source>
</evidence>
<dbReference type="GO" id="GO:0005576">
    <property type="term" value="C:extracellular region"/>
    <property type="evidence" value="ECO:0007669"/>
    <property type="project" value="UniProtKB-SubCell"/>
</dbReference>
<feature type="region of interest" description="Disordered" evidence="4">
    <location>
        <begin position="188"/>
        <end position="224"/>
    </location>
</feature>
<dbReference type="RefSeq" id="WP_218319853.1">
    <property type="nucleotide sequence ID" value="NZ_JAEEGC010000033.1"/>
</dbReference>
<protein>
    <submittedName>
        <fullName evidence="6">DNRLRE domain-containing protein</fullName>
    </submittedName>
</protein>
<evidence type="ECO:0000256" key="4">
    <source>
        <dbReference type="SAM" id="MobiDB-lite"/>
    </source>
</evidence>
<comment type="subcellular location">
    <subcellularLocation>
        <location evidence="1">Secreted</location>
    </subcellularLocation>
</comment>
<name>A0A949TYG1_9CLOT</name>
<feature type="non-terminal residue" evidence="6">
    <location>
        <position position="224"/>
    </location>
</feature>
<keyword evidence="2" id="KW-0964">Secreted</keyword>
<organism evidence="6 7">
    <name type="scientific">Clostridium thailandense</name>
    <dbReference type="NCBI Taxonomy" id="2794346"/>
    <lineage>
        <taxon>Bacteria</taxon>
        <taxon>Bacillati</taxon>
        <taxon>Bacillota</taxon>
        <taxon>Clostridia</taxon>
        <taxon>Eubacteriales</taxon>
        <taxon>Clostridiaceae</taxon>
        <taxon>Clostridium</taxon>
    </lineage>
</organism>
<proteinExistence type="predicted"/>
<dbReference type="EMBL" id="JAEEGC010000033">
    <property type="protein sequence ID" value="MBV7272819.1"/>
    <property type="molecule type" value="Genomic_DNA"/>
</dbReference>